<keyword evidence="6" id="KW-1185">Reference proteome</keyword>
<dbReference type="InterPro" id="IPR036390">
    <property type="entry name" value="WH_DNA-bd_sf"/>
</dbReference>
<comment type="caution">
    <text evidence="5">The sequence shown here is derived from an EMBL/GenBank/DDBJ whole genome shotgun (WGS) entry which is preliminary data.</text>
</comment>
<name>A0ABV4U873_9BACT</name>
<dbReference type="InterPro" id="IPR036388">
    <property type="entry name" value="WH-like_DNA-bd_sf"/>
</dbReference>
<evidence type="ECO:0000256" key="1">
    <source>
        <dbReference type="ARBA" id="ARBA00023015"/>
    </source>
</evidence>
<feature type="domain" description="HTH gntR-type" evidence="4">
    <location>
        <begin position="10"/>
        <end position="77"/>
    </location>
</feature>
<dbReference type="PANTHER" id="PTHR43537">
    <property type="entry name" value="TRANSCRIPTIONAL REGULATOR, GNTR FAMILY"/>
    <property type="match status" value="1"/>
</dbReference>
<dbReference type="SMART" id="SM00895">
    <property type="entry name" value="FCD"/>
    <property type="match status" value="1"/>
</dbReference>
<dbReference type="SMART" id="SM00345">
    <property type="entry name" value="HTH_GNTR"/>
    <property type="match status" value="1"/>
</dbReference>
<dbReference type="InterPro" id="IPR000524">
    <property type="entry name" value="Tscrpt_reg_HTH_GntR"/>
</dbReference>
<evidence type="ECO:0000259" key="4">
    <source>
        <dbReference type="PROSITE" id="PS50949"/>
    </source>
</evidence>
<evidence type="ECO:0000256" key="2">
    <source>
        <dbReference type="ARBA" id="ARBA00023125"/>
    </source>
</evidence>
<dbReference type="InterPro" id="IPR008920">
    <property type="entry name" value="TF_FadR/GntR_C"/>
</dbReference>
<dbReference type="SUPFAM" id="SSF48008">
    <property type="entry name" value="GntR ligand-binding domain-like"/>
    <property type="match status" value="1"/>
</dbReference>
<dbReference type="Gene3D" id="1.10.10.10">
    <property type="entry name" value="Winged helix-like DNA-binding domain superfamily/Winged helix DNA-binding domain"/>
    <property type="match status" value="1"/>
</dbReference>
<dbReference type="Proteomes" id="UP001575105">
    <property type="component" value="Unassembled WGS sequence"/>
</dbReference>
<organism evidence="5 6">
    <name type="scientific">Natronomicrosphaera hydrolytica</name>
    <dbReference type="NCBI Taxonomy" id="3242702"/>
    <lineage>
        <taxon>Bacteria</taxon>
        <taxon>Pseudomonadati</taxon>
        <taxon>Planctomycetota</taxon>
        <taxon>Phycisphaerae</taxon>
        <taxon>Phycisphaerales</taxon>
        <taxon>Phycisphaeraceae</taxon>
        <taxon>Natronomicrosphaera</taxon>
    </lineage>
</organism>
<dbReference type="SUPFAM" id="SSF46785">
    <property type="entry name" value="Winged helix' DNA-binding domain"/>
    <property type="match status" value="1"/>
</dbReference>
<sequence length="217" mass="24237">MSTARKVKRPNQREAAYQAIREALILQAVPAGEKLSEPAWSERLAVSRSAVREAFARLEAEGLIELAETAGYVVPTLTAEDVAEIVELRLALEAAAIDRLCTRGLNTPEALKELEDACDQQDAFLANGYRLGATEADRRFHQQLVALAGNRRLTAMYRRAPLPLIHRMLVGTQPLRPSDHSVDEHREILRCLREGDAQGARHLLRRHLLPKVPVSMR</sequence>
<dbReference type="InterPro" id="IPR011711">
    <property type="entry name" value="GntR_C"/>
</dbReference>
<reference evidence="5 6" key="1">
    <citation type="submission" date="2024-08" db="EMBL/GenBank/DDBJ databases">
        <title>Whole-genome sequencing of halo(alkali)philic microorganisms from hypersaline lakes.</title>
        <authorList>
            <person name="Sorokin D.Y."/>
            <person name="Merkel A.Y."/>
            <person name="Messina E."/>
            <person name="Yakimov M."/>
        </authorList>
    </citation>
    <scope>NUCLEOTIDE SEQUENCE [LARGE SCALE GENOMIC DNA]</scope>
    <source>
        <strain evidence="5 6">AB-hyl4</strain>
    </source>
</reference>
<dbReference type="PRINTS" id="PR00035">
    <property type="entry name" value="HTHGNTR"/>
</dbReference>
<dbReference type="PANTHER" id="PTHR43537:SF5">
    <property type="entry name" value="UXU OPERON TRANSCRIPTIONAL REGULATOR"/>
    <property type="match status" value="1"/>
</dbReference>
<evidence type="ECO:0000313" key="6">
    <source>
        <dbReference type="Proteomes" id="UP001575105"/>
    </source>
</evidence>
<keyword evidence="2" id="KW-0238">DNA-binding</keyword>
<keyword evidence="1" id="KW-0805">Transcription regulation</keyword>
<dbReference type="RefSeq" id="WP_425345865.1">
    <property type="nucleotide sequence ID" value="NZ_JBGUBD010000006.1"/>
</dbReference>
<gene>
    <name evidence="5" type="ORF">ACERK3_11680</name>
</gene>
<dbReference type="Pfam" id="PF07729">
    <property type="entry name" value="FCD"/>
    <property type="match status" value="1"/>
</dbReference>
<evidence type="ECO:0000313" key="5">
    <source>
        <dbReference type="EMBL" id="MFA9478946.1"/>
    </source>
</evidence>
<dbReference type="PROSITE" id="PS50949">
    <property type="entry name" value="HTH_GNTR"/>
    <property type="match status" value="1"/>
</dbReference>
<protein>
    <submittedName>
        <fullName evidence="5">GntR family transcriptional regulator</fullName>
    </submittedName>
</protein>
<dbReference type="Gene3D" id="1.20.120.530">
    <property type="entry name" value="GntR ligand-binding domain-like"/>
    <property type="match status" value="1"/>
</dbReference>
<accession>A0ABV4U873</accession>
<dbReference type="Pfam" id="PF00392">
    <property type="entry name" value="GntR"/>
    <property type="match status" value="1"/>
</dbReference>
<evidence type="ECO:0000256" key="3">
    <source>
        <dbReference type="ARBA" id="ARBA00023163"/>
    </source>
</evidence>
<keyword evidence="3" id="KW-0804">Transcription</keyword>
<dbReference type="EMBL" id="JBGUBD010000006">
    <property type="protein sequence ID" value="MFA9478946.1"/>
    <property type="molecule type" value="Genomic_DNA"/>
</dbReference>
<proteinExistence type="predicted"/>